<feature type="compositionally biased region" description="Basic residues" evidence="1">
    <location>
        <begin position="208"/>
        <end position="217"/>
    </location>
</feature>
<dbReference type="AlphaFoldDB" id="A0AAD9WHD3"/>
<sequence length="246" mass="26896">MSATSTRNPVAPLERKDIRAAGLPFKHDKDKREKWSNGARPSSGVKLDLSECSAVASTMGHKVRVRPNKQWSQMSSEPKSHANKNPRPHGSYDGRSRPAHKAEAVLEANDHTSATLSKSLLELLPQYSNNTESAIHIALRESAVATEAGILYSFDNKGPSPGDKGRKVDLGGLVDRAERKFLSEQTDKIVKGEYEVLDHDGETTVIRRGGKGGKKSPKQAAIKPAPRSQFTTTETSNLDEDDFELV</sequence>
<dbReference type="Proteomes" id="UP001285354">
    <property type="component" value="Unassembled WGS sequence"/>
</dbReference>
<dbReference type="EMBL" id="JAUBYV010000001">
    <property type="protein sequence ID" value="KAK2629581.1"/>
    <property type="molecule type" value="Genomic_DNA"/>
</dbReference>
<reference evidence="2" key="1">
    <citation type="submission" date="2023-06" db="EMBL/GenBank/DDBJ databases">
        <title>Draft genome of Marssonina rosae.</title>
        <authorList>
            <person name="Cheng Q."/>
        </authorList>
    </citation>
    <scope>NUCLEOTIDE SEQUENCE</scope>
    <source>
        <strain evidence="2">R4</strain>
    </source>
</reference>
<name>A0AAD9WHD3_9HELO</name>
<accession>A0AAD9WHD3</accession>
<evidence type="ECO:0000313" key="2">
    <source>
        <dbReference type="EMBL" id="KAK2629581.1"/>
    </source>
</evidence>
<feature type="compositionally biased region" description="Acidic residues" evidence="1">
    <location>
        <begin position="237"/>
        <end position="246"/>
    </location>
</feature>
<proteinExistence type="predicted"/>
<evidence type="ECO:0000313" key="3">
    <source>
        <dbReference type="Proteomes" id="UP001285354"/>
    </source>
</evidence>
<feature type="compositionally biased region" description="Basic and acidic residues" evidence="1">
    <location>
        <begin position="90"/>
        <end position="110"/>
    </location>
</feature>
<keyword evidence="3" id="KW-1185">Reference proteome</keyword>
<feature type="compositionally biased region" description="Basic and acidic residues" evidence="1">
    <location>
        <begin position="13"/>
        <end position="35"/>
    </location>
</feature>
<comment type="caution">
    <text evidence="2">The sequence shown here is derived from an EMBL/GenBank/DDBJ whole genome shotgun (WGS) entry which is preliminary data.</text>
</comment>
<protein>
    <submittedName>
        <fullName evidence="2">Uncharacterized protein</fullName>
    </submittedName>
</protein>
<feature type="region of interest" description="Disordered" evidence="1">
    <location>
        <begin position="1"/>
        <end position="110"/>
    </location>
</feature>
<feature type="region of interest" description="Disordered" evidence="1">
    <location>
        <begin position="201"/>
        <end position="246"/>
    </location>
</feature>
<gene>
    <name evidence="2" type="ORF">QTJ16_000401</name>
</gene>
<evidence type="ECO:0000256" key="1">
    <source>
        <dbReference type="SAM" id="MobiDB-lite"/>
    </source>
</evidence>
<organism evidence="2 3">
    <name type="scientific">Diplocarpon rosae</name>
    <dbReference type="NCBI Taxonomy" id="946125"/>
    <lineage>
        <taxon>Eukaryota</taxon>
        <taxon>Fungi</taxon>
        <taxon>Dikarya</taxon>
        <taxon>Ascomycota</taxon>
        <taxon>Pezizomycotina</taxon>
        <taxon>Leotiomycetes</taxon>
        <taxon>Helotiales</taxon>
        <taxon>Drepanopezizaceae</taxon>
        <taxon>Diplocarpon</taxon>
    </lineage>
</organism>